<gene>
    <name evidence="1" type="ORF">HaLaN_03757</name>
</gene>
<dbReference type="AlphaFoldDB" id="A0A699YF19"/>
<accession>A0A699YF19</accession>
<keyword evidence="2" id="KW-1185">Reference proteome</keyword>
<evidence type="ECO:0000313" key="1">
    <source>
        <dbReference type="EMBL" id="GFH08740.1"/>
    </source>
</evidence>
<dbReference type="EMBL" id="BLLF01000181">
    <property type="protein sequence ID" value="GFH08740.1"/>
    <property type="molecule type" value="Genomic_DNA"/>
</dbReference>
<sequence>MPTLVDSIPPAFPNNCFFMPGRNQDWSNNLENYMTIVFSERTRVYILLSTLQNEPKWLRGKFHKLRDPNFSEVHIKVNWRMHLPGRMQYLLLGKYAAWKRSSMLVFKSKKAYGPGDQLELGGPGLADMTDLQYIAAFRHEPVWDASEAVAPSLMHDSFVPQEPIGQGDREAYPAPDFPSWFTRFAKAVKRNRVADVRFMIDTGKRATAAAALGCSAVPGPYLQSLGPVYDVKSELERGDQSFLLQPEVSYAPPNEQEVLVVDLAVRASNLEMLCLLVHLGRCSLSYKALKYLHKTKASSTAWPAGPLAVVSAVMTALRTEMRQRHKRKPTAALEEALAAFQQLQHLCLAKLQEMLRKFGADDQELMPRMEAILDPPRLGPSLLISEMRPLRMAFDDSDAPFMNAPLVASYLQKIWMGKEYVLETCKDGRRALSSLVG</sequence>
<name>A0A699YF19_HAELA</name>
<dbReference type="Proteomes" id="UP000485058">
    <property type="component" value="Unassembled WGS sequence"/>
</dbReference>
<comment type="caution">
    <text evidence="1">The sequence shown here is derived from an EMBL/GenBank/DDBJ whole genome shotgun (WGS) entry which is preliminary data.</text>
</comment>
<evidence type="ECO:0000313" key="2">
    <source>
        <dbReference type="Proteomes" id="UP000485058"/>
    </source>
</evidence>
<organism evidence="1 2">
    <name type="scientific">Haematococcus lacustris</name>
    <name type="common">Green alga</name>
    <name type="synonym">Haematococcus pluvialis</name>
    <dbReference type="NCBI Taxonomy" id="44745"/>
    <lineage>
        <taxon>Eukaryota</taxon>
        <taxon>Viridiplantae</taxon>
        <taxon>Chlorophyta</taxon>
        <taxon>core chlorophytes</taxon>
        <taxon>Chlorophyceae</taxon>
        <taxon>CS clade</taxon>
        <taxon>Chlamydomonadales</taxon>
        <taxon>Haematococcaceae</taxon>
        <taxon>Haematococcus</taxon>
    </lineage>
</organism>
<proteinExistence type="predicted"/>
<protein>
    <submittedName>
        <fullName evidence="1">Uncharacterized protein</fullName>
    </submittedName>
</protein>
<reference evidence="1 2" key="1">
    <citation type="submission" date="2020-02" db="EMBL/GenBank/DDBJ databases">
        <title>Draft genome sequence of Haematococcus lacustris strain NIES-144.</title>
        <authorList>
            <person name="Morimoto D."/>
            <person name="Nakagawa S."/>
            <person name="Yoshida T."/>
            <person name="Sawayama S."/>
        </authorList>
    </citation>
    <scope>NUCLEOTIDE SEQUENCE [LARGE SCALE GENOMIC DNA]</scope>
    <source>
        <strain evidence="1 2">NIES-144</strain>
    </source>
</reference>